<dbReference type="AlphaFoldDB" id="A0A0R2H0X5"/>
<dbReference type="GO" id="GO:0015074">
    <property type="term" value="P:DNA integration"/>
    <property type="evidence" value="ECO:0007669"/>
    <property type="project" value="InterPro"/>
</dbReference>
<dbReference type="InterPro" id="IPR011010">
    <property type="entry name" value="DNA_brk_join_enz"/>
</dbReference>
<proteinExistence type="inferred from homology"/>
<evidence type="ECO:0000256" key="3">
    <source>
        <dbReference type="ARBA" id="ARBA00023172"/>
    </source>
</evidence>
<dbReference type="Proteomes" id="UP000051639">
    <property type="component" value="Unassembled WGS sequence"/>
</dbReference>
<dbReference type="CDD" id="cd01189">
    <property type="entry name" value="INT_ICEBs1_C_like"/>
    <property type="match status" value="1"/>
</dbReference>
<protein>
    <submittedName>
        <fullName evidence="5">Integrase family protein</fullName>
    </submittedName>
</protein>
<dbReference type="InterPro" id="IPR010998">
    <property type="entry name" value="Integrase_recombinase_N"/>
</dbReference>
<dbReference type="SUPFAM" id="SSF56349">
    <property type="entry name" value="DNA breaking-rejoining enzymes"/>
    <property type="match status" value="1"/>
</dbReference>
<sequence>MILMHHCRSPPSFQSLNKQCSSLHQKSLKGSFFMSKKRFSKKLFYKYYRQWISLYKENAIRRITLEKYQLVYRKLVELAPDLHMDELDRQTYQALLNKYAATHEHKTVLDFHHHLKAAIVDAVDDGLLEADPTRRVTIKGRKPSKKKTKYLNLFELQSLLRQLNLTDEISWDWFILLVAKIGLRYAEALALTPADFDFEKQELIINKSWDYKSKTGGYQPTKNESSNRRVMIDWQLANQFKTLIQKKSLHETIFVPHGKRVYNSTINKILERYCTRAGIPVISIHGLRHTHASILLLENVSVASVAKRLGHSNTTTTQQTYIHIIRELENKDTDKVLQSLAKLS</sequence>
<evidence type="ECO:0000259" key="4">
    <source>
        <dbReference type="PROSITE" id="PS51898"/>
    </source>
</evidence>
<accession>A0A0R2H0X5</accession>
<dbReference type="Gene3D" id="1.10.150.130">
    <property type="match status" value="1"/>
</dbReference>
<keyword evidence="2" id="KW-0238">DNA-binding</keyword>
<dbReference type="InterPro" id="IPR002104">
    <property type="entry name" value="Integrase_catalytic"/>
</dbReference>
<dbReference type="GO" id="GO:0003677">
    <property type="term" value="F:DNA binding"/>
    <property type="evidence" value="ECO:0007669"/>
    <property type="project" value="UniProtKB-KW"/>
</dbReference>
<keyword evidence="3" id="KW-0233">DNA recombination</keyword>
<reference evidence="5 6" key="1">
    <citation type="journal article" date="2015" name="Genome Announc.">
        <title>Expanding the biotechnology potential of lactobacilli through comparative genomics of 213 strains and associated genera.</title>
        <authorList>
            <person name="Sun Z."/>
            <person name="Harris H.M."/>
            <person name="McCann A."/>
            <person name="Guo C."/>
            <person name="Argimon S."/>
            <person name="Zhang W."/>
            <person name="Yang X."/>
            <person name="Jeffery I.B."/>
            <person name="Cooney J.C."/>
            <person name="Kagawa T.F."/>
            <person name="Liu W."/>
            <person name="Song Y."/>
            <person name="Salvetti E."/>
            <person name="Wrobel A."/>
            <person name="Rasinkangas P."/>
            <person name="Parkhill J."/>
            <person name="Rea M.C."/>
            <person name="O'Sullivan O."/>
            <person name="Ritari J."/>
            <person name="Douillard F.P."/>
            <person name="Paul Ross R."/>
            <person name="Yang R."/>
            <person name="Briner A.E."/>
            <person name="Felis G.E."/>
            <person name="de Vos W.M."/>
            <person name="Barrangou R."/>
            <person name="Klaenhammer T.R."/>
            <person name="Caufield P.W."/>
            <person name="Cui Y."/>
            <person name="Zhang H."/>
            <person name="O'Toole P.W."/>
        </authorList>
    </citation>
    <scope>NUCLEOTIDE SEQUENCE [LARGE SCALE GENOMIC DNA]</scope>
    <source>
        <strain evidence="5 6">DSM 14792</strain>
    </source>
</reference>
<evidence type="ECO:0000313" key="5">
    <source>
        <dbReference type="EMBL" id="KRN44181.1"/>
    </source>
</evidence>
<dbReference type="EMBL" id="JQBA01000020">
    <property type="protein sequence ID" value="KRN44181.1"/>
    <property type="molecule type" value="Genomic_DNA"/>
</dbReference>
<evidence type="ECO:0000256" key="2">
    <source>
        <dbReference type="ARBA" id="ARBA00023125"/>
    </source>
</evidence>
<comment type="caution">
    <text evidence="5">The sequence shown here is derived from an EMBL/GenBank/DDBJ whole genome shotgun (WGS) entry which is preliminary data.</text>
</comment>
<comment type="similarity">
    <text evidence="1">Belongs to the 'phage' integrase family.</text>
</comment>
<dbReference type="PROSITE" id="PS51898">
    <property type="entry name" value="TYR_RECOMBINASE"/>
    <property type="match status" value="1"/>
</dbReference>
<keyword evidence="6" id="KW-1185">Reference proteome</keyword>
<organism evidence="5 6">
    <name type="scientific">Limosilactobacillus ingluviei</name>
    <dbReference type="NCBI Taxonomy" id="148604"/>
    <lineage>
        <taxon>Bacteria</taxon>
        <taxon>Bacillati</taxon>
        <taxon>Bacillota</taxon>
        <taxon>Bacilli</taxon>
        <taxon>Lactobacillales</taxon>
        <taxon>Lactobacillaceae</taxon>
        <taxon>Limosilactobacillus</taxon>
    </lineage>
</organism>
<evidence type="ECO:0000313" key="6">
    <source>
        <dbReference type="Proteomes" id="UP000051639"/>
    </source>
</evidence>
<gene>
    <name evidence="5" type="ORF">IV41_GL000750</name>
</gene>
<dbReference type="PANTHER" id="PTHR30349">
    <property type="entry name" value="PHAGE INTEGRASE-RELATED"/>
    <property type="match status" value="1"/>
</dbReference>
<dbReference type="Pfam" id="PF00589">
    <property type="entry name" value="Phage_integrase"/>
    <property type="match status" value="1"/>
</dbReference>
<dbReference type="PATRIC" id="fig|148604.4.peg.763"/>
<feature type="domain" description="Tyr recombinase" evidence="4">
    <location>
        <begin position="146"/>
        <end position="335"/>
    </location>
</feature>
<dbReference type="InterPro" id="IPR050090">
    <property type="entry name" value="Tyrosine_recombinase_XerCD"/>
</dbReference>
<evidence type="ECO:0000256" key="1">
    <source>
        <dbReference type="ARBA" id="ARBA00008857"/>
    </source>
</evidence>
<dbReference type="InterPro" id="IPR013762">
    <property type="entry name" value="Integrase-like_cat_sf"/>
</dbReference>
<dbReference type="PANTHER" id="PTHR30349:SF64">
    <property type="entry name" value="PROPHAGE INTEGRASE INTD-RELATED"/>
    <property type="match status" value="1"/>
</dbReference>
<name>A0A0R2H0X5_9LACO</name>
<dbReference type="Gene3D" id="1.10.443.10">
    <property type="entry name" value="Intergrase catalytic core"/>
    <property type="match status" value="1"/>
</dbReference>
<dbReference type="GO" id="GO:0006310">
    <property type="term" value="P:DNA recombination"/>
    <property type="evidence" value="ECO:0007669"/>
    <property type="project" value="UniProtKB-KW"/>
</dbReference>